<keyword evidence="1" id="KW-0472">Membrane</keyword>
<comment type="caution">
    <text evidence="2">The sequence shown here is derived from an EMBL/GenBank/DDBJ whole genome shotgun (WGS) entry which is preliminary data.</text>
</comment>
<gene>
    <name evidence="2" type="ORF">HRQ87_15425</name>
</gene>
<keyword evidence="1" id="KW-0812">Transmembrane</keyword>
<evidence type="ECO:0000256" key="1">
    <source>
        <dbReference type="SAM" id="Phobius"/>
    </source>
</evidence>
<feature type="transmembrane region" description="Helical" evidence="1">
    <location>
        <begin position="6"/>
        <end position="26"/>
    </location>
</feature>
<evidence type="ECO:0000313" key="2">
    <source>
        <dbReference type="EMBL" id="NSX56185.1"/>
    </source>
</evidence>
<name>A0ABX2IY40_9RHOB</name>
<keyword evidence="1" id="KW-1133">Transmembrane helix</keyword>
<feature type="transmembrane region" description="Helical" evidence="1">
    <location>
        <begin position="47"/>
        <end position="70"/>
    </location>
</feature>
<evidence type="ECO:0000313" key="3">
    <source>
        <dbReference type="Proteomes" id="UP000777935"/>
    </source>
</evidence>
<proteinExistence type="predicted"/>
<keyword evidence="3" id="KW-1185">Reference proteome</keyword>
<protein>
    <submittedName>
        <fullName evidence="2">Uncharacterized protein</fullName>
    </submittedName>
</protein>
<accession>A0ABX2IY40</accession>
<organism evidence="2 3">
    <name type="scientific">Parasulfitobacter algicola</name>
    <dbReference type="NCBI Taxonomy" id="2614809"/>
    <lineage>
        <taxon>Bacteria</taxon>
        <taxon>Pseudomonadati</taxon>
        <taxon>Pseudomonadota</taxon>
        <taxon>Alphaproteobacteria</taxon>
        <taxon>Rhodobacterales</taxon>
        <taxon>Roseobacteraceae</taxon>
        <taxon>Parasulfitobacter</taxon>
    </lineage>
</organism>
<reference evidence="2 3" key="1">
    <citation type="submission" date="2020-06" db="EMBL/GenBank/DDBJ databases">
        <title>Sulfitobacter algicola sp. nov., isolated from green algae.</title>
        <authorList>
            <person name="Wang C."/>
        </authorList>
    </citation>
    <scope>NUCLEOTIDE SEQUENCE [LARGE SCALE GENOMIC DNA]</scope>
    <source>
        <strain evidence="2 3">1151</strain>
    </source>
</reference>
<sequence>MEWLVWIGAAITVAGLGGVIASIFKISAAKKTASDDDVLREKLKKIIPLNLGALFLSMLGLMLVVVGIFLA</sequence>
<dbReference type="Proteomes" id="UP000777935">
    <property type="component" value="Unassembled WGS sequence"/>
</dbReference>
<dbReference type="RefSeq" id="WP_174139337.1">
    <property type="nucleotide sequence ID" value="NZ_JABUFE010000010.1"/>
</dbReference>
<dbReference type="EMBL" id="JABUFE010000010">
    <property type="protein sequence ID" value="NSX56185.1"/>
    <property type="molecule type" value="Genomic_DNA"/>
</dbReference>